<gene>
    <name evidence="1" type="ORF">LEP1GSC108_1396</name>
</gene>
<reference evidence="1 2" key="1">
    <citation type="submission" date="2013-01" db="EMBL/GenBank/DDBJ databases">
        <authorList>
            <person name="Harkins D.M."/>
            <person name="Durkin A.S."/>
            <person name="Brinkac L.M."/>
            <person name="Haft D.H."/>
            <person name="Selengut J.D."/>
            <person name="Sanka R."/>
            <person name="DePew J."/>
            <person name="Purushe J."/>
            <person name="Chanthongthip A."/>
            <person name="Lattana O."/>
            <person name="Phetsouvanh R."/>
            <person name="Newton P.N."/>
            <person name="Vinetz J.M."/>
            <person name="Sutton G.G."/>
            <person name="Nierman W.C."/>
            <person name="Fouts D.E."/>
        </authorList>
    </citation>
    <scope>NUCLEOTIDE SEQUENCE [LARGE SCALE GENOMIC DNA]</scope>
    <source>
        <strain evidence="1 2">UI 13098</strain>
    </source>
</reference>
<dbReference type="Proteomes" id="UP000012118">
    <property type="component" value="Unassembled WGS sequence"/>
</dbReference>
<comment type="caution">
    <text evidence="1">The sequence shown here is derived from an EMBL/GenBank/DDBJ whole genome shotgun (WGS) entry which is preliminary data.</text>
</comment>
<dbReference type="EMBL" id="AHNU02000073">
    <property type="protein sequence ID" value="EMN88703.1"/>
    <property type="molecule type" value="Genomic_DNA"/>
</dbReference>
<evidence type="ECO:0000313" key="2">
    <source>
        <dbReference type="Proteomes" id="UP000012118"/>
    </source>
</evidence>
<organism evidence="1 2">
    <name type="scientific">Leptospira weilii str. UI 13098</name>
    <dbReference type="NCBI Taxonomy" id="1088542"/>
    <lineage>
        <taxon>Bacteria</taxon>
        <taxon>Pseudomonadati</taxon>
        <taxon>Spirochaetota</taxon>
        <taxon>Spirochaetia</taxon>
        <taxon>Leptospirales</taxon>
        <taxon>Leptospiraceae</taxon>
        <taxon>Leptospira</taxon>
    </lineage>
</organism>
<dbReference type="AlphaFoldDB" id="M6Q7R9"/>
<evidence type="ECO:0000313" key="1">
    <source>
        <dbReference type="EMBL" id="EMN88703.1"/>
    </source>
</evidence>
<proteinExistence type="predicted"/>
<keyword evidence="2" id="KW-1185">Reference proteome</keyword>
<protein>
    <submittedName>
        <fullName evidence="1">Uncharacterized protein</fullName>
    </submittedName>
</protein>
<accession>M6Q7R9</accession>
<name>M6Q7R9_9LEPT</name>
<sequence>MIGVRKSLFTFQTKMRICKIFRIILVVEFEKNVLIEAYTWNMKMQFGKKRKIYSEKIKRNFHGESRIRFIVY</sequence>